<reference evidence="1" key="1">
    <citation type="submission" date="2022-08" db="EMBL/GenBank/DDBJ databases">
        <authorList>
            <consortium name="DOE Joint Genome Institute"/>
            <person name="Min B."/>
            <person name="Riley R."/>
            <person name="Sierra-Patev S."/>
            <person name="Naranjo-Ortiz M."/>
            <person name="Looney B."/>
            <person name="Konkel Z."/>
            <person name="Slot J.C."/>
            <person name="Sakamoto Y."/>
            <person name="Steenwyk J.L."/>
            <person name="Rokas A."/>
            <person name="Carro J."/>
            <person name="Camarero S."/>
            <person name="Ferreira P."/>
            <person name="Molpeceres G."/>
            <person name="Ruiz-Duenas F.J."/>
            <person name="Serrano A."/>
            <person name="Henrissat B."/>
            <person name="Drula E."/>
            <person name="Hughes K.W."/>
            <person name="Mata J.L."/>
            <person name="Ishikawa N.K."/>
            <person name="Vargas-Isla R."/>
            <person name="Ushijima S."/>
            <person name="Smith C.A."/>
            <person name="Ahrendt S."/>
            <person name="Andreopoulos W."/>
            <person name="He G."/>
            <person name="Labutti K."/>
            <person name="Lipzen A."/>
            <person name="Ng V."/>
            <person name="Sandor L."/>
            <person name="Barry K."/>
            <person name="Martinez A.T."/>
            <person name="Xiao Y."/>
            <person name="Gibbons J.G."/>
            <person name="Terashima K."/>
            <person name="Hibbett D.S."/>
            <person name="Grigoriev I.V."/>
        </authorList>
    </citation>
    <scope>NUCLEOTIDE SEQUENCE</scope>
    <source>
        <strain evidence="1">Sp2 HRB7682 ss15</strain>
    </source>
</reference>
<evidence type="ECO:0000313" key="1">
    <source>
        <dbReference type="EMBL" id="KAJ4464437.1"/>
    </source>
</evidence>
<gene>
    <name evidence="1" type="ORF">C8J55DRAFT_553020</name>
</gene>
<protein>
    <submittedName>
        <fullName evidence="1">Uncharacterized protein</fullName>
    </submittedName>
</protein>
<sequence>MNLNSNDGNLYVSDNNTWVERYKCRETDNKQRPSEAGWTLGVGRFYFDGSYKLGRMSIRFVDPSVSGMEIAEELDGVAAEKVGLSVRDNQLGITLATGYCYSLSFLPQYIDTSRCTNGTVPIQGTKAQSTRSQQIYYTEEPTIGFIDMNTGIETYSEFTSVALSKVSSGQARLSSSDSMREMHEEHVGKGVQLSKDDHRTSEIQKECQPDACKRRGRSITSYLAIPLSHGKGPAPATASHCKRTDDLPSGENVPVFLLGPRLIVPHTAPEQSWIYFGDFPCDIGLGFRMERDENGKHVVKDTYRVSYDTIKPVGTVHFPSVPDIMDTFHHIDDVPSILEEKRIALTNRNFIAFFLQMLKEKEFYTATYKLTLD</sequence>
<accession>A0A9W8ZQT6</accession>
<dbReference type="AlphaFoldDB" id="A0A9W8ZQT6"/>
<evidence type="ECO:0000313" key="2">
    <source>
        <dbReference type="Proteomes" id="UP001150238"/>
    </source>
</evidence>
<comment type="caution">
    <text evidence="1">The sequence shown here is derived from an EMBL/GenBank/DDBJ whole genome shotgun (WGS) entry which is preliminary data.</text>
</comment>
<dbReference type="InterPro" id="IPR036188">
    <property type="entry name" value="FAD/NAD-bd_sf"/>
</dbReference>
<dbReference type="Gene3D" id="3.50.50.60">
    <property type="entry name" value="FAD/NAD(P)-binding domain"/>
    <property type="match status" value="1"/>
</dbReference>
<reference evidence="1" key="2">
    <citation type="journal article" date="2023" name="Proc. Natl. Acad. Sci. U.S.A.">
        <title>A global phylogenomic analysis of the shiitake genus Lentinula.</title>
        <authorList>
            <person name="Sierra-Patev S."/>
            <person name="Min B."/>
            <person name="Naranjo-Ortiz M."/>
            <person name="Looney B."/>
            <person name="Konkel Z."/>
            <person name="Slot J.C."/>
            <person name="Sakamoto Y."/>
            <person name="Steenwyk J.L."/>
            <person name="Rokas A."/>
            <person name="Carro J."/>
            <person name="Camarero S."/>
            <person name="Ferreira P."/>
            <person name="Molpeceres G."/>
            <person name="Ruiz-Duenas F.J."/>
            <person name="Serrano A."/>
            <person name="Henrissat B."/>
            <person name="Drula E."/>
            <person name="Hughes K.W."/>
            <person name="Mata J.L."/>
            <person name="Ishikawa N.K."/>
            <person name="Vargas-Isla R."/>
            <person name="Ushijima S."/>
            <person name="Smith C.A."/>
            <person name="Donoghue J."/>
            <person name="Ahrendt S."/>
            <person name="Andreopoulos W."/>
            <person name="He G."/>
            <person name="LaButti K."/>
            <person name="Lipzen A."/>
            <person name="Ng V."/>
            <person name="Riley R."/>
            <person name="Sandor L."/>
            <person name="Barry K."/>
            <person name="Martinez A.T."/>
            <person name="Xiao Y."/>
            <person name="Gibbons J.G."/>
            <person name="Terashima K."/>
            <person name="Grigoriev I.V."/>
            <person name="Hibbett D."/>
        </authorList>
    </citation>
    <scope>NUCLEOTIDE SEQUENCE</scope>
    <source>
        <strain evidence="1">Sp2 HRB7682 ss15</strain>
    </source>
</reference>
<dbReference type="EMBL" id="JANVFS010000059">
    <property type="protein sequence ID" value="KAJ4464437.1"/>
    <property type="molecule type" value="Genomic_DNA"/>
</dbReference>
<organism evidence="1 2">
    <name type="scientific">Lentinula lateritia</name>
    <dbReference type="NCBI Taxonomy" id="40482"/>
    <lineage>
        <taxon>Eukaryota</taxon>
        <taxon>Fungi</taxon>
        <taxon>Dikarya</taxon>
        <taxon>Basidiomycota</taxon>
        <taxon>Agaricomycotina</taxon>
        <taxon>Agaricomycetes</taxon>
        <taxon>Agaricomycetidae</taxon>
        <taxon>Agaricales</taxon>
        <taxon>Marasmiineae</taxon>
        <taxon>Omphalotaceae</taxon>
        <taxon>Lentinula</taxon>
    </lineage>
</organism>
<name>A0A9W8ZQT6_9AGAR</name>
<proteinExistence type="predicted"/>
<dbReference type="Proteomes" id="UP001150238">
    <property type="component" value="Unassembled WGS sequence"/>
</dbReference>